<dbReference type="GO" id="GO:0016263">
    <property type="term" value="F:glycoprotein-N-acetylgalactosamine 3-beta-galactosyltransferase activity"/>
    <property type="evidence" value="ECO:0007669"/>
    <property type="project" value="UniProtKB-EC"/>
</dbReference>
<reference evidence="14" key="1">
    <citation type="journal article" date="2021" name="Sci. Rep.">
        <title>Diploid genomic architecture of Nitzschia inconspicua, an elite biomass production diatom.</title>
        <authorList>
            <person name="Oliver A."/>
            <person name="Podell S."/>
            <person name="Pinowska A."/>
            <person name="Traller J.C."/>
            <person name="Smith S.R."/>
            <person name="McClure R."/>
            <person name="Beliaev A."/>
            <person name="Bohutskyi P."/>
            <person name="Hill E.A."/>
            <person name="Rabines A."/>
            <person name="Zheng H."/>
            <person name="Allen L.Z."/>
            <person name="Kuo A."/>
            <person name="Grigoriev I.V."/>
            <person name="Allen A.E."/>
            <person name="Hazlebeck D."/>
            <person name="Allen E.E."/>
        </authorList>
    </citation>
    <scope>NUCLEOTIDE SEQUENCE</scope>
    <source>
        <strain evidence="14">Hildebrandi</strain>
    </source>
</reference>
<dbReference type="EMBL" id="JAGRRH010000002">
    <property type="protein sequence ID" value="KAG7373438.1"/>
    <property type="molecule type" value="Genomic_DNA"/>
</dbReference>
<keyword evidence="8" id="KW-0547">Nucleotide-binding</keyword>
<evidence type="ECO:0000259" key="13">
    <source>
        <dbReference type="Pfam" id="PF02434"/>
    </source>
</evidence>
<protein>
    <recommendedName>
        <fullName evidence="4">N-acetylgalactosaminide beta-1,3-galactosyltransferase</fullName>
        <ecNumber evidence="4">2.4.1.122</ecNumber>
    </recommendedName>
</protein>
<evidence type="ECO:0000256" key="7">
    <source>
        <dbReference type="ARBA" id="ARBA00022692"/>
    </source>
</evidence>
<name>A0A9K3Q732_9STRA</name>
<accession>A0A9K3Q732</accession>
<comment type="pathway">
    <text evidence="2">Protein modification; protein glycosylation.</text>
</comment>
<organism evidence="14 15">
    <name type="scientific">Nitzschia inconspicua</name>
    <dbReference type="NCBI Taxonomy" id="303405"/>
    <lineage>
        <taxon>Eukaryota</taxon>
        <taxon>Sar</taxon>
        <taxon>Stramenopiles</taxon>
        <taxon>Ochrophyta</taxon>
        <taxon>Bacillariophyta</taxon>
        <taxon>Bacillariophyceae</taxon>
        <taxon>Bacillariophycidae</taxon>
        <taxon>Bacillariales</taxon>
        <taxon>Bacillariaceae</taxon>
        <taxon>Nitzschia</taxon>
    </lineage>
</organism>
<evidence type="ECO:0000256" key="11">
    <source>
        <dbReference type="ARBA" id="ARBA00023136"/>
    </source>
</evidence>
<proteinExistence type="inferred from homology"/>
<evidence type="ECO:0000256" key="12">
    <source>
        <dbReference type="SAM" id="SignalP"/>
    </source>
</evidence>
<evidence type="ECO:0000313" key="14">
    <source>
        <dbReference type="EMBL" id="KAG7373438.1"/>
    </source>
</evidence>
<dbReference type="InterPro" id="IPR026050">
    <property type="entry name" value="C1GALT1/C1GALT1_chp1"/>
</dbReference>
<keyword evidence="6" id="KW-0808">Transferase</keyword>
<comment type="similarity">
    <text evidence="3">Belongs to the glycosyltransferase 31 family. Beta3-Gal-T subfamily.</text>
</comment>
<keyword evidence="5" id="KW-0328">Glycosyltransferase</keyword>
<keyword evidence="12" id="KW-0732">Signal</keyword>
<dbReference type="PANTHER" id="PTHR23033">
    <property type="entry name" value="BETA1,3-GALACTOSYLTRANSFERASE"/>
    <property type="match status" value="1"/>
</dbReference>
<evidence type="ECO:0000256" key="9">
    <source>
        <dbReference type="ARBA" id="ARBA00022968"/>
    </source>
</evidence>
<evidence type="ECO:0000313" key="15">
    <source>
        <dbReference type="Proteomes" id="UP000693970"/>
    </source>
</evidence>
<evidence type="ECO:0000256" key="3">
    <source>
        <dbReference type="ARBA" id="ARBA00006462"/>
    </source>
</evidence>
<reference evidence="14" key="2">
    <citation type="submission" date="2021-04" db="EMBL/GenBank/DDBJ databases">
        <authorList>
            <person name="Podell S."/>
        </authorList>
    </citation>
    <scope>NUCLEOTIDE SEQUENCE</scope>
    <source>
        <strain evidence="14">Hildebrandi</strain>
    </source>
</reference>
<feature type="signal peptide" evidence="12">
    <location>
        <begin position="1"/>
        <end position="24"/>
    </location>
</feature>
<comment type="subcellular location">
    <subcellularLocation>
        <location evidence="1">Membrane</location>
        <topology evidence="1">Single-pass type II membrane protein</topology>
    </subcellularLocation>
</comment>
<gene>
    <name evidence="14" type="ORF">IV203_034162</name>
</gene>
<dbReference type="Pfam" id="PF02434">
    <property type="entry name" value="Fringe"/>
    <property type="match status" value="1"/>
</dbReference>
<keyword evidence="15" id="KW-1185">Reference proteome</keyword>
<feature type="domain" description="Fringe-like glycosyltransferase" evidence="13">
    <location>
        <begin position="155"/>
        <end position="339"/>
    </location>
</feature>
<keyword evidence="7" id="KW-0812">Transmembrane</keyword>
<dbReference type="GO" id="GO:0000166">
    <property type="term" value="F:nucleotide binding"/>
    <property type="evidence" value="ECO:0007669"/>
    <property type="project" value="UniProtKB-KW"/>
</dbReference>
<keyword evidence="9" id="KW-0735">Signal-anchor</keyword>
<comment type="caution">
    <text evidence="14">The sequence shown here is derived from an EMBL/GenBank/DDBJ whole genome shotgun (WGS) entry which is preliminary data.</text>
</comment>
<sequence>MSSHHRRCILHLFAVTTAVFQIQSSVKQFENELPLLETKKDLFFDWGSHLRLLDSPSILARTYGNSSLVEPLHKHPHVGAVDEFGHYEYVHDPTILHHRQEPLTELQLLLDEEKTDLCAPIGYGPEEGKDLARQFFHDHVQVASPLSAKDAQKIKVFCAIYTHAGNRNQMAAIRQTWGKRCDGFMAASTETNHDTATVHIPHQGPYQGQYKGIWQKVRSIVSYFHDNFIDDYDYLFLSGDDTYVIMENLKVFLLEKSKEIEVDSPYFYTGARTHPIWTKNENGYDRTFFYMGGGAGYVLSRNTVRAIVQNVFPNCHADTVGSAEDVYMARCLRNLLNATGLDSRDDQERDRFIQYDPLRRVALPNPADRHFMRYVRLQNTWLAEHHNWTAKYGIQSIAPSVISFHMIQPAVKMRRYDCLLYGAKDETYEKLDCG</sequence>
<evidence type="ECO:0000256" key="1">
    <source>
        <dbReference type="ARBA" id="ARBA00004606"/>
    </source>
</evidence>
<dbReference type="InterPro" id="IPR003378">
    <property type="entry name" value="Fringe-like_glycosylTrfase"/>
</dbReference>
<dbReference type="GO" id="GO:0016020">
    <property type="term" value="C:membrane"/>
    <property type="evidence" value="ECO:0007669"/>
    <property type="project" value="UniProtKB-SubCell"/>
</dbReference>
<evidence type="ECO:0000256" key="8">
    <source>
        <dbReference type="ARBA" id="ARBA00022741"/>
    </source>
</evidence>
<dbReference type="AlphaFoldDB" id="A0A9K3Q732"/>
<dbReference type="OrthoDB" id="46648at2759"/>
<dbReference type="Proteomes" id="UP000693970">
    <property type="component" value="Unassembled WGS sequence"/>
</dbReference>
<evidence type="ECO:0000256" key="2">
    <source>
        <dbReference type="ARBA" id="ARBA00004922"/>
    </source>
</evidence>
<evidence type="ECO:0000256" key="4">
    <source>
        <dbReference type="ARBA" id="ARBA00012557"/>
    </source>
</evidence>
<keyword evidence="10" id="KW-1133">Transmembrane helix</keyword>
<keyword evidence="11" id="KW-0472">Membrane</keyword>
<evidence type="ECO:0000256" key="10">
    <source>
        <dbReference type="ARBA" id="ARBA00022989"/>
    </source>
</evidence>
<evidence type="ECO:0000256" key="6">
    <source>
        <dbReference type="ARBA" id="ARBA00022679"/>
    </source>
</evidence>
<evidence type="ECO:0000256" key="5">
    <source>
        <dbReference type="ARBA" id="ARBA00022676"/>
    </source>
</evidence>
<dbReference type="EC" id="2.4.1.122" evidence="4"/>
<feature type="chain" id="PRO_5039920079" description="N-acetylgalactosaminide beta-1,3-galactosyltransferase" evidence="12">
    <location>
        <begin position="25"/>
        <end position="434"/>
    </location>
</feature>
<dbReference type="PANTHER" id="PTHR23033:SF14">
    <property type="entry name" value="GLYCOPROTEIN-N-ACETYLGALACTOSAMINE 3-BETA-GALACTOSYLTRANSFERASE 1-RELATED"/>
    <property type="match status" value="1"/>
</dbReference>